<organism evidence="1">
    <name type="scientific">Anguilla anguilla</name>
    <name type="common">European freshwater eel</name>
    <name type="synonym">Muraena anguilla</name>
    <dbReference type="NCBI Taxonomy" id="7936"/>
    <lineage>
        <taxon>Eukaryota</taxon>
        <taxon>Metazoa</taxon>
        <taxon>Chordata</taxon>
        <taxon>Craniata</taxon>
        <taxon>Vertebrata</taxon>
        <taxon>Euteleostomi</taxon>
        <taxon>Actinopterygii</taxon>
        <taxon>Neopterygii</taxon>
        <taxon>Teleostei</taxon>
        <taxon>Anguilliformes</taxon>
        <taxon>Anguillidae</taxon>
        <taxon>Anguilla</taxon>
    </lineage>
</organism>
<protein>
    <submittedName>
        <fullName evidence="1">Uncharacterized protein</fullName>
    </submittedName>
</protein>
<accession>A0A0E9QBY2</accession>
<proteinExistence type="predicted"/>
<sequence length="25" mass="2969">MVQMNGLLLKLHKRVYCVLETPIRI</sequence>
<dbReference type="AlphaFoldDB" id="A0A0E9QBY2"/>
<name>A0A0E9QBY2_ANGAN</name>
<reference evidence="1" key="2">
    <citation type="journal article" date="2015" name="Fish Shellfish Immunol.">
        <title>Early steps in the European eel (Anguilla anguilla)-Vibrio vulnificus interaction in the gills: Role of the RtxA13 toxin.</title>
        <authorList>
            <person name="Callol A."/>
            <person name="Pajuelo D."/>
            <person name="Ebbesson L."/>
            <person name="Teles M."/>
            <person name="MacKenzie S."/>
            <person name="Amaro C."/>
        </authorList>
    </citation>
    <scope>NUCLEOTIDE SEQUENCE</scope>
</reference>
<evidence type="ECO:0000313" key="1">
    <source>
        <dbReference type="EMBL" id="JAH14376.1"/>
    </source>
</evidence>
<reference evidence="1" key="1">
    <citation type="submission" date="2014-11" db="EMBL/GenBank/DDBJ databases">
        <authorList>
            <person name="Amaro Gonzalez C."/>
        </authorList>
    </citation>
    <scope>NUCLEOTIDE SEQUENCE</scope>
</reference>
<dbReference type="EMBL" id="GBXM01094201">
    <property type="protein sequence ID" value="JAH14376.1"/>
    <property type="molecule type" value="Transcribed_RNA"/>
</dbReference>